<reference evidence="3" key="1">
    <citation type="journal article" date="2019" name="Int. J. Syst. Evol. Microbiol.">
        <title>The Global Catalogue of Microorganisms (GCM) 10K type strain sequencing project: providing services to taxonomists for standard genome sequencing and annotation.</title>
        <authorList>
            <consortium name="The Broad Institute Genomics Platform"/>
            <consortium name="The Broad Institute Genome Sequencing Center for Infectious Disease"/>
            <person name="Wu L."/>
            <person name="Ma J."/>
        </authorList>
    </citation>
    <scope>NUCLEOTIDE SEQUENCE [LARGE SCALE GENOMIC DNA]</scope>
    <source>
        <strain evidence="3">JCM 18302</strain>
    </source>
</reference>
<organism evidence="2 3">
    <name type="scientific">Pseudonocardia adelaidensis</name>
    <dbReference type="NCBI Taxonomy" id="648754"/>
    <lineage>
        <taxon>Bacteria</taxon>
        <taxon>Bacillati</taxon>
        <taxon>Actinomycetota</taxon>
        <taxon>Actinomycetes</taxon>
        <taxon>Pseudonocardiales</taxon>
        <taxon>Pseudonocardiaceae</taxon>
        <taxon>Pseudonocardia</taxon>
    </lineage>
</organism>
<keyword evidence="3" id="KW-1185">Reference proteome</keyword>
<feature type="region of interest" description="Disordered" evidence="1">
    <location>
        <begin position="40"/>
        <end position="60"/>
    </location>
</feature>
<feature type="compositionally biased region" description="Basic and acidic residues" evidence="1">
    <location>
        <begin position="40"/>
        <end position="53"/>
    </location>
</feature>
<sequence length="148" mass="15894">MAAGGACGVGEPVQQPAPDPAPAVRRCDDELTERVVRVVQQGEREQRNPDRLRPGAGRPRRLGVAGLARLQPSVVLHPARRWVGGHVVRLRRREDREPVAQRAFVVGRDGVEGDGGGEFDHDAHRGTRRPRAPPDSAPPGPVAGDLLG</sequence>
<evidence type="ECO:0000313" key="3">
    <source>
        <dbReference type="Proteomes" id="UP001500804"/>
    </source>
</evidence>
<feature type="region of interest" description="Disordered" evidence="1">
    <location>
        <begin position="1"/>
        <end position="23"/>
    </location>
</feature>
<accession>A0ABP9NNT6</accession>
<evidence type="ECO:0000313" key="2">
    <source>
        <dbReference type="EMBL" id="GAA5120063.1"/>
    </source>
</evidence>
<evidence type="ECO:0000256" key="1">
    <source>
        <dbReference type="SAM" id="MobiDB-lite"/>
    </source>
</evidence>
<protein>
    <submittedName>
        <fullName evidence="2">Uncharacterized protein</fullName>
    </submittedName>
</protein>
<proteinExistence type="predicted"/>
<dbReference type="EMBL" id="BAABJO010000008">
    <property type="protein sequence ID" value="GAA5120063.1"/>
    <property type="molecule type" value="Genomic_DNA"/>
</dbReference>
<name>A0ABP9NNT6_9PSEU</name>
<comment type="caution">
    <text evidence="2">The sequence shown here is derived from an EMBL/GenBank/DDBJ whole genome shotgun (WGS) entry which is preliminary data.</text>
</comment>
<feature type="region of interest" description="Disordered" evidence="1">
    <location>
        <begin position="107"/>
        <end position="148"/>
    </location>
</feature>
<gene>
    <name evidence="2" type="ORF">GCM10023320_26800</name>
</gene>
<dbReference type="Proteomes" id="UP001500804">
    <property type="component" value="Unassembled WGS sequence"/>
</dbReference>